<dbReference type="HOGENOM" id="CLU_025996_1_1_9"/>
<dbReference type="AlphaFoldDB" id="D4RYU2"/>
<dbReference type="EC" id="2.4.-.-" evidence="4"/>
<dbReference type="InterPro" id="IPR001173">
    <property type="entry name" value="Glyco_trans_2-like"/>
</dbReference>
<protein>
    <submittedName>
        <fullName evidence="4">Glycosyltransferase, group 2 family protein</fullName>
        <ecNumber evidence="4">2.4.-.-</ecNumber>
    </submittedName>
</protein>
<evidence type="ECO:0000256" key="1">
    <source>
        <dbReference type="ARBA" id="ARBA00022676"/>
    </source>
</evidence>
<name>D4RYU2_9FIRM</name>
<sequence>MKKILSIAVPCYNSEAYMKRCIESLLVGGEDVEIIIVDDGSTDRTAEIADNYEKKYPRICKVIHQENGGHGEAVNTGLKNAAGYFFKVVDSDDRVGREAYLKLLDIMRKAILEEHPLDMLISNYVYDKAGVKRKKVMRYTSILPTDTYFTWEDMGHFRQDQYIIMHSVIYRTELLRECGLVLPKHTFYVDNIFVFQPFPYVKSMYYADVNFYWYFIGRDDQSVHENVMIKRIDQQLRVNRLLIDYYNPDIIESSKCRKYMQHYLEIITAISSVMCYLSKKEENYEKKKDLWKYLKSSHPETYRKLKRNPMGFFINIPGRTGRLLTTGIYRIAKKVFNFN</sequence>
<organism evidence="4 5">
    <name type="scientific">Eshraghiella crossota DSM 2876</name>
    <dbReference type="NCBI Taxonomy" id="511680"/>
    <lineage>
        <taxon>Bacteria</taxon>
        <taxon>Bacillati</taxon>
        <taxon>Bacillota</taxon>
        <taxon>Clostridia</taxon>
        <taxon>Lachnospirales</taxon>
        <taxon>Lachnospiraceae</taxon>
        <taxon>Eshraghiella</taxon>
    </lineage>
</organism>
<dbReference type="eggNOG" id="COG0463">
    <property type="taxonomic scope" value="Bacteria"/>
</dbReference>
<dbReference type="SUPFAM" id="SSF53448">
    <property type="entry name" value="Nucleotide-diphospho-sugar transferases"/>
    <property type="match status" value="1"/>
</dbReference>
<keyword evidence="2 4" id="KW-0808">Transferase</keyword>
<proteinExistence type="predicted"/>
<evidence type="ECO:0000256" key="2">
    <source>
        <dbReference type="ARBA" id="ARBA00022679"/>
    </source>
</evidence>
<gene>
    <name evidence="4" type="ORF">BUTYVIB_01006</name>
</gene>
<dbReference type="STRING" id="45851.BHV86_05330"/>
<evidence type="ECO:0000313" key="5">
    <source>
        <dbReference type="Proteomes" id="UP000006238"/>
    </source>
</evidence>
<dbReference type="RefSeq" id="WP_005602249.1">
    <property type="nucleotide sequence ID" value="NZ_GG663522.1"/>
</dbReference>
<keyword evidence="1 4" id="KW-0328">Glycosyltransferase</keyword>
<dbReference type="PANTHER" id="PTHR22916:SF51">
    <property type="entry name" value="GLYCOSYLTRANSFERASE EPSH-RELATED"/>
    <property type="match status" value="1"/>
</dbReference>
<evidence type="ECO:0000259" key="3">
    <source>
        <dbReference type="Pfam" id="PF00535"/>
    </source>
</evidence>
<dbReference type="CDD" id="cd00761">
    <property type="entry name" value="Glyco_tranf_GTA_type"/>
    <property type="match status" value="1"/>
</dbReference>
<evidence type="ECO:0000313" key="4">
    <source>
        <dbReference type="EMBL" id="EFF68916.1"/>
    </source>
</evidence>
<keyword evidence="5" id="KW-1185">Reference proteome</keyword>
<dbReference type="EMBL" id="ABWN01000023">
    <property type="protein sequence ID" value="EFF68916.1"/>
    <property type="molecule type" value="Genomic_DNA"/>
</dbReference>
<dbReference type="Gene3D" id="3.90.550.10">
    <property type="entry name" value="Spore Coat Polysaccharide Biosynthesis Protein SpsA, Chain A"/>
    <property type="match status" value="1"/>
</dbReference>
<accession>D4RYU2</accession>
<dbReference type="Pfam" id="PF00535">
    <property type="entry name" value="Glycos_transf_2"/>
    <property type="match status" value="1"/>
</dbReference>
<dbReference type="GO" id="GO:0016757">
    <property type="term" value="F:glycosyltransferase activity"/>
    <property type="evidence" value="ECO:0007669"/>
    <property type="project" value="UniProtKB-KW"/>
</dbReference>
<dbReference type="Proteomes" id="UP000006238">
    <property type="component" value="Unassembled WGS sequence"/>
</dbReference>
<reference evidence="4 5" key="1">
    <citation type="submission" date="2010-02" db="EMBL/GenBank/DDBJ databases">
        <authorList>
            <person name="Weinstock G."/>
            <person name="Sodergren E."/>
            <person name="Clifton S."/>
            <person name="Fulton L."/>
            <person name="Fulton B."/>
            <person name="Courtney L."/>
            <person name="Fronick C."/>
            <person name="Harrison M."/>
            <person name="Strong C."/>
            <person name="Farmer C."/>
            <person name="Delahaunty K."/>
            <person name="Markovic C."/>
            <person name="Hall O."/>
            <person name="Minx P."/>
            <person name="Tomlinson C."/>
            <person name="Mitreva M."/>
            <person name="Nelson J."/>
            <person name="Hou S."/>
            <person name="Wollam A."/>
            <person name="Pepin K.H."/>
            <person name="Johnson M."/>
            <person name="Bhonagiri V."/>
            <person name="Zhang X."/>
            <person name="Suruliraj S."/>
            <person name="Warren W."/>
            <person name="Chinwalla A."/>
            <person name="Mardis E.R."/>
            <person name="Wilson R.K."/>
        </authorList>
    </citation>
    <scope>NUCLEOTIDE SEQUENCE [LARGE SCALE GENOMIC DNA]</scope>
    <source>
        <strain evidence="4 5">DSM 2876</strain>
    </source>
</reference>
<dbReference type="GeneID" id="98918880"/>
<dbReference type="PANTHER" id="PTHR22916">
    <property type="entry name" value="GLYCOSYLTRANSFERASE"/>
    <property type="match status" value="1"/>
</dbReference>
<dbReference type="InterPro" id="IPR029044">
    <property type="entry name" value="Nucleotide-diphossugar_trans"/>
</dbReference>
<feature type="domain" description="Glycosyltransferase 2-like" evidence="3">
    <location>
        <begin position="6"/>
        <end position="135"/>
    </location>
</feature>
<comment type="caution">
    <text evidence="4">The sequence shown here is derived from an EMBL/GenBank/DDBJ whole genome shotgun (WGS) entry which is preliminary data.</text>
</comment>